<reference evidence="1 2" key="1">
    <citation type="journal article" date="2021" name="Hortic Res">
        <title>High-quality reference genome and annotation aids understanding of berry development for evergreen blueberry (Vaccinium darrowii).</title>
        <authorList>
            <person name="Yu J."/>
            <person name="Hulse-Kemp A.M."/>
            <person name="Babiker E."/>
            <person name="Staton M."/>
        </authorList>
    </citation>
    <scope>NUCLEOTIDE SEQUENCE [LARGE SCALE GENOMIC DNA]</scope>
    <source>
        <strain evidence="2">cv. NJ 8807/NJ 8810</strain>
        <tissue evidence="1">Young leaf</tissue>
    </source>
</reference>
<keyword evidence="2" id="KW-1185">Reference proteome</keyword>
<protein>
    <submittedName>
        <fullName evidence="1">Uncharacterized protein</fullName>
    </submittedName>
</protein>
<dbReference type="Proteomes" id="UP000828048">
    <property type="component" value="Chromosome 7"/>
</dbReference>
<evidence type="ECO:0000313" key="2">
    <source>
        <dbReference type="Proteomes" id="UP000828048"/>
    </source>
</evidence>
<proteinExistence type="predicted"/>
<organism evidence="1 2">
    <name type="scientific">Vaccinium darrowii</name>
    <dbReference type="NCBI Taxonomy" id="229202"/>
    <lineage>
        <taxon>Eukaryota</taxon>
        <taxon>Viridiplantae</taxon>
        <taxon>Streptophyta</taxon>
        <taxon>Embryophyta</taxon>
        <taxon>Tracheophyta</taxon>
        <taxon>Spermatophyta</taxon>
        <taxon>Magnoliopsida</taxon>
        <taxon>eudicotyledons</taxon>
        <taxon>Gunneridae</taxon>
        <taxon>Pentapetalae</taxon>
        <taxon>asterids</taxon>
        <taxon>Ericales</taxon>
        <taxon>Ericaceae</taxon>
        <taxon>Vaccinioideae</taxon>
        <taxon>Vaccinieae</taxon>
        <taxon>Vaccinium</taxon>
    </lineage>
</organism>
<comment type="caution">
    <text evidence="1">The sequence shown here is derived from an EMBL/GenBank/DDBJ whole genome shotgun (WGS) entry which is preliminary data.</text>
</comment>
<evidence type="ECO:0000313" key="1">
    <source>
        <dbReference type="EMBL" id="KAH7850435.1"/>
    </source>
</evidence>
<name>A0ACB7YA35_9ERIC</name>
<accession>A0ACB7YA35</accession>
<dbReference type="EMBL" id="CM037157">
    <property type="protein sequence ID" value="KAH7850435.1"/>
    <property type="molecule type" value="Genomic_DNA"/>
</dbReference>
<gene>
    <name evidence="1" type="ORF">Vadar_032859</name>
</gene>
<sequence length="193" mass="21434">MGGKGRKRREKNYRAAHGGHSRLPPPSKSSSVDILPSKLRAIMAFTHSSRPGSAASQSNEKGMEVTISVSIKRKYPLRRCFIYSCASTDPDIDPNKHGMRETILSPILSIQMSWESCNLIERLLNRKETGTPIMCDAETNRNTLSGGDDGVHRRVIALVPDRGNVECTPVRPRGTERVSPSRDSHDETRDSHD</sequence>